<sequence length="503" mass="54575">MTTHEVPQALLVEGFRARRDFGFGGLSRTGTMLAAAVLTADGLIATQAPVSLLVTLPLTLIFFGLLAARRHGMSALSYYWAKLAWKRAARYDANAYRRLLLPHPYALDLPGVGASSTLIKAHDPTTGRAVGVVHNRTTGYMTVTTLLAPGGSLMAPTVAVQSSLRTWSSVLDAMSTDEQIKGASVTIQITPGAGAALGHDVKARKDPAAPRLAKQVIDELVHTMPHATASVAPWMTVTVDPDATATPPADLAEKVAEALRVVDSLDLSGTGTDIERRATDVDLRRIVRSAYDPEVFNARDAEFEELSWAECGPQAADDDWETYAHDGGVSVSWVLREMPRRPIPYSVLLLPLLAPGRFQRRITLSYRVLDPMEGEAVLEREIANAHMRAQATAEVKGRAKETEEPLTLGLRHGARVLRDRPRFYPHLMARHVMLSVEINPPRASGSDVPPEQQVGPRASTKHAVVYVTDFREEDGQASPGQAPRALNVGTASARPHVDTWWSG</sequence>
<keyword evidence="2" id="KW-1133">Transmembrane helix</keyword>
<name>A0ABU3I732_9ACTN</name>
<dbReference type="RefSeq" id="WP_337675347.1">
    <property type="nucleotide sequence ID" value="NZ_JAVSGH010000067.1"/>
</dbReference>
<evidence type="ECO:0000256" key="2">
    <source>
        <dbReference type="SAM" id="Phobius"/>
    </source>
</evidence>
<dbReference type="EMBL" id="JAVSGH010000067">
    <property type="protein sequence ID" value="MDT3728775.1"/>
    <property type="molecule type" value="Genomic_DNA"/>
</dbReference>
<organism evidence="3 4">
    <name type="scientific">Streptomyces althioticus subsp. attaecolombicae</name>
    <dbReference type="NCBI Taxonomy" id="3075534"/>
    <lineage>
        <taxon>Bacteria</taxon>
        <taxon>Bacillati</taxon>
        <taxon>Actinomycetota</taxon>
        <taxon>Actinomycetes</taxon>
        <taxon>Kitasatosporales</taxon>
        <taxon>Streptomycetaceae</taxon>
        <taxon>Streptomyces</taxon>
        <taxon>Streptomyces althioticus group</taxon>
    </lineage>
</organism>
<proteinExistence type="predicted"/>
<protein>
    <submittedName>
        <fullName evidence="3">SCO6880 family protein</fullName>
    </submittedName>
</protein>
<evidence type="ECO:0000256" key="1">
    <source>
        <dbReference type="SAM" id="MobiDB-lite"/>
    </source>
</evidence>
<feature type="transmembrane region" description="Helical" evidence="2">
    <location>
        <begin position="50"/>
        <end position="68"/>
    </location>
</feature>
<dbReference type="Proteomes" id="UP001181313">
    <property type="component" value="Unassembled WGS sequence"/>
</dbReference>
<keyword evidence="2" id="KW-0472">Membrane</keyword>
<evidence type="ECO:0000313" key="4">
    <source>
        <dbReference type="Proteomes" id="UP001181313"/>
    </source>
</evidence>
<feature type="transmembrane region" description="Helical" evidence="2">
    <location>
        <begin position="21"/>
        <end position="44"/>
    </location>
</feature>
<gene>
    <name evidence="3" type="ORF">ROS62_29450</name>
</gene>
<keyword evidence="2" id="KW-0812">Transmembrane</keyword>
<dbReference type="InterPro" id="IPR049978">
    <property type="entry name" value="SCO6880-like"/>
</dbReference>
<feature type="region of interest" description="Disordered" evidence="1">
    <location>
        <begin position="472"/>
        <end position="503"/>
    </location>
</feature>
<keyword evidence="4" id="KW-1185">Reference proteome</keyword>
<comment type="caution">
    <text evidence="3">The sequence shown here is derived from an EMBL/GenBank/DDBJ whole genome shotgun (WGS) entry which is preliminary data.</text>
</comment>
<dbReference type="NCBIfam" id="NF042935">
    <property type="entry name" value="SCO6880_fam"/>
    <property type="match status" value="1"/>
</dbReference>
<evidence type="ECO:0000313" key="3">
    <source>
        <dbReference type="EMBL" id="MDT3728775.1"/>
    </source>
</evidence>
<accession>A0ABU3I732</accession>
<reference evidence="3" key="1">
    <citation type="submission" date="2024-05" db="EMBL/GenBank/DDBJ databases">
        <title>30 novel species of actinomycetes from the DSMZ collection.</title>
        <authorList>
            <person name="Nouioui I."/>
        </authorList>
    </citation>
    <scope>NUCLEOTIDE SEQUENCE</scope>
    <source>
        <strain evidence="3">DSM 41972</strain>
    </source>
</reference>